<dbReference type="EMBL" id="RXNS01000006">
    <property type="protein sequence ID" value="RTR05133.1"/>
    <property type="molecule type" value="Genomic_DNA"/>
</dbReference>
<evidence type="ECO:0000259" key="3">
    <source>
        <dbReference type="Pfam" id="PF13579"/>
    </source>
</evidence>
<proteinExistence type="predicted"/>
<evidence type="ECO:0000259" key="2">
    <source>
        <dbReference type="Pfam" id="PF00535"/>
    </source>
</evidence>
<keyword evidence="4" id="KW-0808">Transferase</keyword>
<dbReference type="InterPro" id="IPR050834">
    <property type="entry name" value="Glycosyltransf_2"/>
</dbReference>
<dbReference type="PANTHER" id="PTHR43685">
    <property type="entry name" value="GLYCOSYLTRANSFERASE"/>
    <property type="match status" value="1"/>
</dbReference>
<dbReference type="InterPro" id="IPR028098">
    <property type="entry name" value="Glyco_trans_4-like_N"/>
</dbReference>
<dbReference type="CDD" id="cd00761">
    <property type="entry name" value="Glyco_tranf_GTA_type"/>
    <property type="match status" value="1"/>
</dbReference>
<dbReference type="AlphaFoldDB" id="A0A431V4I8"/>
<feature type="region of interest" description="Disordered" evidence="1">
    <location>
        <begin position="283"/>
        <end position="305"/>
    </location>
</feature>
<evidence type="ECO:0000313" key="4">
    <source>
        <dbReference type="EMBL" id="RTR05133.1"/>
    </source>
</evidence>
<keyword evidence="5" id="KW-1185">Reference proteome</keyword>
<feature type="compositionally biased region" description="Polar residues" evidence="1">
    <location>
        <begin position="293"/>
        <end position="305"/>
    </location>
</feature>
<dbReference type="InterPro" id="IPR029044">
    <property type="entry name" value="Nucleotide-diphossugar_trans"/>
</dbReference>
<dbReference type="GO" id="GO:0016757">
    <property type="term" value="F:glycosyltransferase activity"/>
    <property type="evidence" value="ECO:0007669"/>
    <property type="project" value="UniProtKB-ARBA"/>
</dbReference>
<dbReference type="Pfam" id="PF13579">
    <property type="entry name" value="Glyco_trans_4_4"/>
    <property type="match status" value="1"/>
</dbReference>
<dbReference type="SUPFAM" id="SSF53448">
    <property type="entry name" value="Nucleotide-diphospho-sugar transferases"/>
    <property type="match status" value="1"/>
</dbReference>
<dbReference type="Gene3D" id="3.40.50.2000">
    <property type="entry name" value="Glycogen Phosphorylase B"/>
    <property type="match status" value="2"/>
</dbReference>
<dbReference type="Pfam" id="PF00535">
    <property type="entry name" value="Glycos_transf_2"/>
    <property type="match status" value="1"/>
</dbReference>
<name>A0A431V4I8_9GAMM</name>
<sequence length="1067" mass="116120">MNGRRRIKAAWRRWRGRRPTGPGPAGEQRLVAASTLFDADWYRRQPGVAGDPLAARNPVGHYLARGAAAGLAPGPGFDGVWYLAQYPDVAEAGLNPLVHYLRHGRAEGRLPRCNRALAWEHHLWRGAEAVMVPRLETLRRAEAASVEERQQAAWALARWWAWRAEWPRVVECLLPAGRLITQPGHIGPALLAVEALCRSSVAAGAGRSAARSGVDEAAAWLPMVLADLDRRFPARADTALAHANAAEDDAERLGWINRMWQAQGLLPITHRVPGRSLTLDNLAPGTPHASRLTPHSSQFTPHHSSLTADPSPLVSVILPVYNAADSVATALRSLFAQAWPALELLVVDDASTDATWRVLQALEAECPAHMRMRVFRHAVNGGAYAARNTGLMEAAGVLITTHDSDDWSHPEKLARQVEALQAAPEAMASLSHWVRATPALRFHRWRVEEEGWVYRNISSLMVRREAVERLGVWDEVTVNADTEYHERLLAVFGESAVVEALPGVPLAVGRADGGSLSQQGTTHLVTQFTGVRQAYMAAARRWHAAAERPADLHLPYRAPWRPFAAPAALCRQALPVRFSHSLDVLEASGLFDSGWYLRTHLDLQEVAIEPLAHYWQAGSAEGRDPGPHFSASGYRYAYPDVAEQGVEPLWHYLSRGRREGYAPWPLFPGRATRRPGARTVLLCAHQAGERLYGAERSLLDVLRAMRRLGWNVVVSLPSAVNGAYLEALQEAALAVAVLPYGWWQQGRTPEPATLRHFRGLIQRFSIDAVHANTLVLEEPLVAARECGVPALMHVRELPEHDRALCETLNAQPDHLRDRVLDLADGGIATSRCVADWLLAGGAATGRVAIVANTIEMAPLLALPARREPASLTVGMLSSNLPKKGLADLEVMARHLASLAPQVDIALYGPRTPALEALLARQARGLAPANLVDRGYVASPADALAELDLVVNLSRFQEAFGRTVLEAMAAARPVVGYAWGALPELVEEGVTGLLVPLGDAEAAARSVAELAQDAARRTRMGEAGRRRAQERFGEAAMASALHQAYEALLPCAAPAAGAATPTRERRPA</sequence>
<reference evidence="4 5" key="1">
    <citation type="submission" date="2018-12" db="EMBL/GenBank/DDBJ databases">
        <authorList>
            <person name="Yu L."/>
        </authorList>
    </citation>
    <scope>NUCLEOTIDE SEQUENCE [LARGE SCALE GENOMIC DNA]</scope>
    <source>
        <strain evidence="4 5">11S</strain>
    </source>
</reference>
<feature type="domain" description="Glycosyltransferase subfamily 4-like N-terminal" evidence="3">
    <location>
        <begin position="693"/>
        <end position="852"/>
    </location>
</feature>
<dbReference type="OrthoDB" id="433681at2"/>
<protein>
    <submittedName>
        <fullName evidence="4">Glycosyltransferase</fullName>
    </submittedName>
</protein>
<dbReference type="InterPro" id="IPR001173">
    <property type="entry name" value="Glyco_trans_2-like"/>
</dbReference>
<dbReference type="PANTHER" id="PTHR43685:SF2">
    <property type="entry name" value="GLYCOSYLTRANSFERASE 2-LIKE DOMAIN-CONTAINING PROTEIN"/>
    <property type="match status" value="1"/>
</dbReference>
<dbReference type="Pfam" id="PF13692">
    <property type="entry name" value="Glyco_trans_1_4"/>
    <property type="match status" value="1"/>
</dbReference>
<evidence type="ECO:0000313" key="5">
    <source>
        <dbReference type="Proteomes" id="UP000267400"/>
    </source>
</evidence>
<dbReference type="Gene3D" id="3.90.550.10">
    <property type="entry name" value="Spore Coat Polysaccharide Biosynthesis Protein SpsA, Chain A"/>
    <property type="match status" value="1"/>
</dbReference>
<dbReference type="RefSeq" id="WP_126483016.1">
    <property type="nucleotide sequence ID" value="NZ_RXNS01000006.1"/>
</dbReference>
<dbReference type="CDD" id="cd03801">
    <property type="entry name" value="GT4_PimA-like"/>
    <property type="match status" value="1"/>
</dbReference>
<evidence type="ECO:0000256" key="1">
    <source>
        <dbReference type="SAM" id="MobiDB-lite"/>
    </source>
</evidence>
<feature type="domain" description="Glycosyltransferase 2-like" evidence="2">
    <location>
        <begin position="315"/>
        <end position="434"/>
    </location>
</feature>
<accession>A0A431V4I8</accession>
<comment type="caution">
    <text evidence="4">The sequence shown here is derived from an EMBL/GenBank/DDBJ whole genome shotgun (WGS) entry which is preliminary data.</text>
</comment>
<organism evidence="4 5">
    <name type="scientific">Halomonas nitroreducens</name>
    <dbReference type="NCBI Taxonomy" id="447425"/>
    <lineage>
        <taxon>Bacteria</taxon>
        <taxon>Pseudomonadati</taxon>
        <taxon>Pseudomonadota</taxon>
        <taxon>Gammaproteobacteria</taxon>
        <taxon>Oceanospirillales</taxon>
        <taxon>Halomonadaceae</taxon>
        <taxon>Halomonas</taxon>
    </lineage>
</organism>
<dbReference type="Proteomes" id="UP000267400">
    <property type="component" value="Unassembled WGS sequence"/>
</dbReference>
<dbReference type="SUPFAM" id="SSF53756">
    <property type="entry name" value="UDP-Glycosyltransferase/glycogen phosphorylase"/>
    <property type="match status" value="1"/>
</dbReference>
<gene>
    <name evidence="4" type="ORF">EKG36_08445</name>
</gene>